<evidence type="ECO:0000256" key="3">
    <source>
        <dbReference type="PROSITE-ProRule" id="PRU00708"/>
    </source>
</evidence>
<dbReference type="EMBL" id="BMAC01000178">
    <property type="protein sequence ID" value="GFP89088.1"/>
    <property type="molecule type" value="Genomic_DNA"/>
</dbReference>
<dbReference type="NCBIfam" id="TIGR00756">
    <property type="entry name" value="PPR"/>
    <property type="match status" value="2"/>
</dbReference>
<dbReference type="Pfam" id="PF13812">
    <property type="entry name" value="PPR_3"/>
    <property type="match status" value="1"/>
</dbReference>
<evidence type="ECO:0000256" key="1">
    <source>
        <dbReference type="ARBA" id="ARBA00007626"/>
    </source>
</evidence>
<dbReference type="Gene3D" id="3.30.1370.110">
    <property type="match status" value="1"/>
</dbReference>
<dbReference type="Proteomes" id="UP000653305">
    <property type="component" value="Unassembled WGS sequence"/>
</dbReference>
<evidence type="ECO:0000256" key="2">
    <source>
        <dbReference type="ARBA" id="ARBA00022737"/>
    </source>
</evidence>
<dbReference type="Pfam" id="PF01535">
    <property type="entry name" value="PPR"/>
    <property type="match status" value="1"/>
</dbReference>
<dbReference type="PROSITE" id="PS51375">
    <property type="entry name" value="PPR"/>
    <property type="match status" value="1"/>
</dbReference>
<dbReference type="AlphaFoldDB" id="A0A830BVV2"/>
<dbReference type="PROSITE" id="PS50828">
    <property type="entry name" value="SMR"/>
    <property type="match status" value="1"/>
</dbReference>
<name>A0A830BVV2_9LAMI</name>
<dbReference type="PANTHER" id="PTHR47447:SF15">
    <property type="entry name" value="OS02G0120000 PROTEIN"/>
    <property type="match status" value="1"/>
</dbReference>
<keyword evidence="2" id="KW-0677">Repeat</keyword>
<feature type="repeat" description="PPR" evidence="3">
    <location>
        <begin position="179"/>
        <end position="213"/>
    </location>
</feature>
<dbReference type="PANTHER" id="PTHR47447">
    <property type="entry name" value="OS03G0856100 PROTEIN"/>
    <property type="match status" value="1"/>
</dbReference>
<dbReference type="InterPro" id="IPR011990">
    <property type="entry name" value="TPR-like_helical_dom_sf"/>
</dbReference>
<evidence type="ECO:0000313" key="6">
    <source>
        <dbReference type="Proteomes" id="UP000653305"/>
    </source>
</evidence>
<sequence>MIGGHGLQLSPPPVSAGFCRYLPIVCGLTKQGHRFLSAVSATGEPSAAIGLLRKFVAASSKHVTLTTLTHLLSPSTSDPRLSFLAFPLFSMIQQESWFQWNAKLLADLIALLHKQEMFDEAEILFTETVLKLGFKERDLGMFYCNLVDSHAKHKSGRGVFDSCTQLRQLILLSSSVYVKQRGYESMVAGFCEIGLPDEAENLIEEMRENGLKPSVYELKSIVYGYGQKGFFEDMKRIVVQMENEGFELDTVCCNMVLSSFGAHNELLDMLIWLRKMRKLGIPFSVRTYNSVLNSCPTIISLLEDTKILPLSIDELADNLKTGDEANLVMELLKSNVLDQVMEWKTSELKLDLHGMHLSTAYLILLQWFEELKQRFDTGSETTPTEVLVVCGCGKHSSRRGESPVKSLAKEMVMRMRCPLRIDRKNIGCFIGKGKVFREWLCNEDVNKKLSEWPKLV</sequence>
<proteinExistence type="inferred from homology"/>
<organism evidence="5 6">
    <name type="scientific">Phtheirospermum japonicum</name>
    <dbReference type="NCBI Taxonomy" id="374723"/>
    <lineage>
        <taxon>Eukaryota</taxon>
        <taxon>Viridiplantae</taxon>
        <taxon>Streptophyta</taxon>
        <taxon>Embryophyta</taxon>
        <taxon>Tracheophyta</taxon>
        <taxon>Spermatophyta</taxon>
        <taxon>Magnoliopsida</taxon>
        <taxon>eudicotyledons</taxon>
        <taxon>Gunneridae</taxon>
        <taxon>Pentapetalae</taxon>
        <taxon>asterids</taxon>
        <taxon>lamiids</taxon>
        <taxon>Lamiales</taxon>
        <taxon>Orobanchaceae</taxon>
        <taxon>Orobanchaceae incertae sedis</taxon>
        <taxon>Phtheirospermum</taxon>
    </lineage>
</organism>
<reference evidence="5" key="1">
    <citation type="submission" date="2020-07" db="EMBL/GenBank/DDBJ databases">
        <title>Ethylene signaling mediates host invasion by parasitic plants.</title>
        <authorList>
            <person name="Yoshida S."/>
        </authorList>
    </citation>
    <scope>NUCLEOTIDE SEQUENCE</scope>
    <source>
        <strain evidence="5">Okayama</strain>
    </source>
</reference>
<comment type="similarity">
    <text evidence="1">Belongs to the PPR family. P subfamily.</text>
</comment>
<dbReference type="SMART" id="SM00463">
    <property type="entry name" value="SMR"/>
    <property type="match status" value="1"/>
</dbReference>
<evidence type="ECO:0000259" key="4">
    <source>
        <dbReference type="PROSITE" id="PS50828"/>
    </source>
</evidence>
<accession>A0A830BVV2</accession>
<dbReference type="InterPro" id="IPR002885">
    <property type="entry name" value="PPR_rpt"/>
</dbReference>
<dbReference type="InterPro" id="IPR002625">
    <property type="entry name" value="Smr_dom"/>
</dbReference>
<keyword evidence="6" id="KW-1185">Reference proteome</keyword>
<gene>
    <name evidence="5" type="ORF">PHJA_001052500</name>
</gene>
<dbReference type="Gene3D" id="1.25.40.10">
    <property type="entry name" value="Tetratricopeptide repeat domain"/>
    <property type="match status" value="2"/>
</dbReference>
<feature type="domain" description="Smr" evidence="4">
    <location>
        <begin position="350"/>
        <end position="440"/>
    </location>
</feature>
<dbReference type="InterPro" id="IPR036063">
    <property type="entry name" value="Smr_dom_sf"/>
</dbReference>
<comment type="caution">
    <text evidence="5">The sequence shown here is derived from an EMBL/GenBank/DDBJ whole genome shotgun (WGS) entry which is preliminary data.</text>
</comment>
<evidence type="ECO:0000313" key="5">
    <source>
        <dbReference type="EMBL" id="GFP89088.1"/>
    </source>
</evidence>
<dbReference type="SUPFAM" id="SSF160443">
    <property type="entry name" value="SMR domain-like"/>
    <property type="match status" value="1"/>
</dbReference>
<protein>
    <submittedName>
        <fullName evidence="5">Pentatricopeptide repeat-containing protein at2g17033</fullName>
    </submittedName>
</protein>
<dbReference type="OrthoDB" id="1931748at2759"/>